<evidence type="ECO:0000259" key="1">
    <source>
        <dbReference type="Pfam" id="PF10686"/>
    </source>
</evidence>
<reference evidence="2 3" key="1">
    <citation type="submission" date="2017-09" db="EMBL/GenBank/DDBJ databases">
        <title>Reassesment of A. cryaerophilus.</title>
        <authorList>
            <person name="Perez-Cataluna A."/>
            <person name="Collado L."/>
            <person name="Salgado O."/>
            <person name="Lefinanco V."/>
            <person name="Figueras M.J."/>
        </authorList>
    </citation>
    <scope>NUCLEOTIDE SEQUENCE [LARGE SCALE GENOMIC DNA]</scope>
    <source>
        <strain evidence="2 3">LMG 9065</strain>
    </source>
</reference>
<dbReference type="Proteomes" id="UP000239151">
    <property type="component" value="Unassembled WGS sequence"/>
</dbReference>
<dbReference type="Gene3D" id="3.40.50.450">
    <property type="match status" value="1"/>
</dbReference>
<dbReference type="AlphaFoldDB" id="A0A2S9TFI0"/>
<organism evidence="2 3">
    <name type="scientific">Aliarcobacter cryaerophilus</name>
    <dbReference type="NCBI Taxonomy" id="28198"/>
    <lineage>
        <taxon>Bacteria</taxon>
        <taxon>Pseudomonadati</taxon>
        <taxon>Campylobacterota</taxon>
        <taxon>Epsilonproteobacteria</taxon>
        <taxon>Campylobacterales</taxon>
        <taxon>Arcobacteraceae</taxon>
        <taxon>Aliarcobacter</taxon>
    </lineage>
</organism>
<dbReference type="Pfam" id="PF10686">
    <property type="entry name" value="YAcAr"/>
    <property type="match status" value="1"/>
</dbReference>
<accession>A0A2S9TFI0</accession>
<sequence length="121" mass="14038">MFQRRKISNVAIIGSRDFKNKELLDTTMKKIQEQNTITKIISGGAKGADTMGVQWANKNNIETLVFYPDFKKHKRAYHFRNRQIVIQSDLIVAFWNGYSTGTKYTITFAKTLEKEVIVVKY</sequence>
<protein>
    <recommendedName>
        <fullName evidence="1">YspA cpYpsA-related SLOG domain-containing protein</fullName>
    </recommendedName>
</protein>
<dbReference type="SUPFAM" id="SSF102405">
    <property type="entry name" value="MCP/YpsA-like"/>
    <property type="match status" value="1"/>
</dbReference>
<dbReference type="EMBL" id="NXGI01000009">
    <property type="protein sequence ID" value="PRM97589.1"/>
    <property type="molecule type" value="Genomic_DNA"/>
</dbReference>
<gene>
    <name evidence="2" type="ORF">CJ670_05215</name>
</gene>
<comment type="caution">
    <text evidence="2">The sequence shown here is derived from an EMBL/GenBank/DDBJ whole genome shotgun (WGS) entry which is preliminary data.</text>
</comment>
<evidence type="ECO:0000313" key="2">
    <source>
        <dbReference type="EMBL" id="PRM97589.1"/>
    </source>
</evidence>
<dbReference type="InterPro" id="IPR019627">
    <property type="entry name" value="YAcAr"/>
</dbReference>
<evidence type="ECO:0000313" key="3">
    <source>
        <dbReference type="Proteomes" id="UP000239151"/>
    </source>
</evidence>
<feature type="domain" description="YspA cpYpsA-related SLOG" evidence="1">
    <location>
        <begin position="10"/>
        <end position="73"/>
    </location>
</feature>
<name>A0A2S9TFI0_9BACT</name>
<proteinExistence type="predicted"/>